<dbReference type="InterPro" id="IPR008253">
    <property type="entry name" value="Marvel"/>
</dbReference>
<dbReference type="Gene3D" id="2.60.120.650">
    <property type="entry name" value="Cupin"/>
    <property type="match status" value="1"/>
</dbReference>
<keyword evidence="2 5" id="KW-0812">Transmembrane</keyword>
<evidence type="ECO:0000259" key="7">
    <source>
        <dbReference type="PROSITE" id="PS51225"/>
    </source>
</evidence>
<dbReference type="AlphaFoldDB" id="A0A8T0EUB8"/>
<dbReference type="PROSITE" id="PS51225">
    <property type="entry name" value="MARVEL"/>
    <property type="match status" value="1"/>
</dbReference>
<evidence type="ECO:0000256" key="3">
    <source>
        <dbReference type="ARBA" id="ARBA00022989"/>
    </source>
</evidence>
<accession>A0A8T0EUB8</accession>
<evidence type="ECO:0000256" key="4">
    <source>
        <dbReference type="ARBA" id="ARBA00023136"/>
    </source>
</evidence>
<feature type="transmembrane region" description="Helical" evidence="6">
    <location>
        <begin position="390"/>
        <end position="411"/>
    </location>
</feature>
<feature type="domain" description="MARVEL" evidence="7">
    <location>
        <begin position="383"/>
        <end position="520"/>
    </location>
</feature>
<dbReference type="Pfam" id="PF01284">
    <property type="entry name" value="MARVEL"/>
    <property type="match status" value="1"/>
</dbReference>
<keyword evidence="3 6" id="KW-1133">Transmembrane helix</keyword>
<evidence type="ECO:0000256" key="6">
    <source>
        <dbReference type="SAM" id="Phobius"/>
    </source>
</evidence>
<feature type="transmembrane region" description="Helical" evidence="6">
    <location>
        <begin position="495"/>
        <end position="516"/>
    </location>
</feature>
<dbReference type="Proteomes" id="UP000807504">
    <property type="component" value="Unassembled WGS sequence"/>
</dbReference>
<name>A0A8T0EUB8_ARGBR</name>
<keyword evidence="4 5" id="KW-0472">Membrane</keyword>
<dbReference type="GO" id="GO:0016706">
    <property type="term" value="F:2-oxoglutarate-dependent dioxygenase activity"/>
    <property type="evidence" value="ECO:0007669"/>
    <property type="project" value="TreeGrafter"/>
</dbReference>
<organism evidence="8 9">
    <name type="scientific">Argiope bruennichi</name>
    <name type="common">Wasp spider</name>
    <name type="synonym">Aranea bruennichi</name>
    <dbReference type="NCBI Taxonomy" id="94029"/>
    <lineage>
        <taxon>Eukaryota</taxon>
        <taxon>Metazoa</taxon>
        <taxon>Ecdysozoa</taxon>
        <taxon>Arthropoda</taxon>
        <taxon>Chelicerata</taxon>
        <taxon>Arachnida</taxon>
        <taxon>Araneae</taxon>
        <taxon>Araneomorphae</taxon>
        <taxon>Entelegynae</taxon>
        <taxon>Araneoidea</taxon>
        <taxon>Araneidae</taxon>
        <taxon>Argiope</taxon>
    </lineage>
</organism>
<reference evidence="8" key="1">
    <citation type="journal article" date="2020" name="bioRxiv">
        <title>Chromosome-level reference genome of the European wasp spider Argiope bruennichi: a resource for studies on range expansion and evolutionary adaptation.</title>
        <authorList>
            <person name="Sheffer M.M."/>
            <person name="Hoppe A."/>
            <person name="Krehenwinkel H."/>
            <person name="Uhl G."/>
            <person name="Kuss A.W."/>
            <person name="Jensen L."/>
            <person name="Jensen C."/>
            <person name="Gillespie R.G."/>
            <person name="Hoff K.J."/>
            <person name="Prost S."/>
        </authorList>
    </citation>
    <scope>NUCLEOTIDE SEQUENCE</scope>
</reference>
<evidence type="ECO:0000256" key="5">
    <source>
        <dbReference type="PROSITE-ProRule" id="PRU00581"/>
    </source>
</evidence>
<evidence type="ECO:0000313" key="8">
    <source>
        <dbReference type="EMBL" id="KAF8781905.1"/>
    </source>
</evidence>
<dbReference type="SUPFAM" id="SSF51197">
    <property type="entry name" value="Clavaminate synthase-like"/>
    <property type="match status" value="1"/>
</dbReference>
<evidence type="ECO:0000313" key="9">
    <source>
        <dbReference type="Proteomes" id="UP000807504"/>
    </source>
</evidence>
<dbReference type="PANTHER" id="PTHR12480">
    <property type="entry name" value="ARGININE DEMETHYLASE AND LYSYL-HYDROXYLASE JMJD"/>
    <property type="match status" value="1"/>
</dbReference>
<dbReference type="InterPro" id="IPR050910">
    <property type="entry name" value="JMJD6_ArgDemeth/LysHydrox"/>
</dbReference>
<feature type="transmembrane region" description="Helical" evidence="6">
    <location>
        <begin position="423"/>
        <end position="454"/>
    </location>
</feature>
<evidence type="ECO:0000256" key="1">
    <source>
        <dbReference type="ARBA" id="ARBA00004141"/>
    </source>
</evidence>
<gene>
    <name evidence="8" type="ORF">HNY73_012247</name>
</gene>
<dbReference type="PANTHER" id="PTHR12480:SF19">
    <property type="entry name" value="CUPIN-LIKE DOMAIN-CONTAINING PROTEIN"/>
    <property type="match status" value="1"/>
</dbReference>
<sequence length="522" mass="59998">MDGKYKGKEPEDLFRDLFNKCQKLGISPQEFAQLPAVRKLRSKQNTFLKSISVWLFSAFILLCALVLSFGFEPIAVVLAKIWYHFRDYDIENELCVLNMPPEMQNIFMPPVDCSICRNLTEVERVKNISPQEFERRFAYSTVPVIVTDGTRNWTALNTFSFNFFRNLYLGDEDDIFWETERECQFFPYQTEFQSLAEVLSMSPERAEKPWYIGWSNCDSKIGNILRKHYKRPYFLPPLSESTNIDWIFMGKPGYGAHMHIDHVNNPSWQAQIKGSKLWTLEPVPECYNECRTLETIVNPGEVIVLDTNRWYHKTLIIGDELSITIGSELHHLSVFPEVSTLKHPAMMIPEEGENLMPKMSHSVTVTRTTTTSSATAIILNTGFLKTPSGILKFFETIIGAICLSLIAYYSVHSKIFSGDPEHTLFFLVTFAFLMTTFLMLISSLLSLMVASILSKTLFEFLYHIFAFIFYISASLALLTALTNRYYRGHYYEGKMAAAVLGIVNAVLYLLSAFFSFRTYRLG</sequence>
<feature type="transmembrane region" description="Helical" evidence="6">
    <location>
        <begin position="51"/>
        <end position="71"/>
    </location>
</feature>
<comment type="subcellular location">
    <subcellularLocation>
        <location evidence="1">Membrane</location>
        <topology evidence="1">Multi-pass membrane protein</topology>
    </subcellularLocation>
</comment>
<feature type="transmembrane region" description="Helical" evidence="6">
    <location>
        <begin position="460"/>
        <end position="483"/>
    </location>
</feature>
<comment type="caution">
    <text evidence="8">The sequence shown here is derived from an EMBL/GenBank/DDBJ whole genome shotgun (WGS) entry which is preliminary data.</text>
</comment>
<proteinExistence type="predicted"/>
<dbReference type="GO" id="GO:0016020">
    <property type="term" value="C:membrane"/>
    <property type="evidence" value="ECO:0007669"/>
    <property type="project" value="UniProtKB-SubCell"/>
</dbReference>
<evidence type="ECO:0000256" key="2">
    <source>
        <dbReference type="ARBA" id="ARBA00022692"/>
    </source>
</evidence>
<dbReference type="EMBL" id="JABXBU010001863">
    <property type="protein sequence ID" value="KAF8781905.1"/>
    <property type="molecule type" value="Genomic_DNA"/>
</dbReference>
<protein>
    <submittedName>
        <fullName evidence="8">F-box protein-like protein</fullName>
    </submittedName>
</protein>
<reference evidence="8" key="2">
    <citation type="submission" date="2020-06" db="EMBL/GenBank/DDBJ databases">
        <authorList>
            <person name="Sheffer M."/>
        </authorList>
    </citation>
    <scope>NUCLEOTIDE SEQUENCE</scope>
</reference>
<keyword evidence="9" id="KW-1185">Reference proteome</keyword>